<dbReference type="Gene3D" id="2.170.130.10">
    <property type="entry name" value="TonB-dependent receptor, plug domain"/>
    <property type="match status" value="1"/>
</dbReference>
<keyword evidence="7 12" id="KW-0798">TonB box</keyword>
<feature type="domain" description="TonB-dependent receptor plug" evidence="15">
    <location>
        <begin position="54"/>
        <end position="160"/>
    </location>
</feature>
<evidence type="ECO:0000259" key="14">
    <source>
        <dbReference type="Pfam" id="PF00593"/>
    </source>
</evidence>
<evidence type="ECO:0000256" key="4">
    <source>
        <dbReference type="ARBA" id="ARBA00022452"/>
    </source>
</evidence>
<evidence type="ECO:0000256" key="12">
    <source>
        <dbReference type="RuleBase" id="RU003357"/>
    </source>
</evidence>
<evidence type="ECO:0000313" key="16">
    <source>
        <dbReference type="EMBL" id="MBB4593789.1"/>
    </source>
</evidence>
<sequence length="678" mass="75308">MSTTLHRLTAALAMGLTCAQGAHAADAPQDDSVLTLGKVQATAVSNGTLAAHSVFSSVDVLGADLLQNQKVDFSWELFARAPGVQVTQFKVGTEAGRFSFRGFNAEGRVNAVKLLIDGVPGNDNLGGMPYMDMISPLDIEAIEIVRGTNDPRYGLNAIAGDVNVVTRSGGNDGTLSLATGSFGTYDVQAAKGFEQGGWSQNYFVGWRSSEGYRDHALAIKRNFAAKWLYTDPDARWRAGLSTRFYHATAQEAGFLTFQQAQQAPRSSPAFSNTDQSERQLIQTVLHADGTLGQDWSWTAKTYVNRYQNERFVRFVERNPQQERVTNETHHGVIAGTTWRPELAGFSEFALEAGVDAQWQDNVSQRYRTVERERVRPLRDWDYSLDTRGAYLQLVMRPTERLKLVPAYRIDQVRGSFLDALSGARFPTYDFGSILQPKFSAAYRLSDRATAYANWGRTWQIGGGNGAYRTQARNLRPSINDGWESGLKFQPWSWADARLAYWEQRASGEVARVIGVNGAVAVDEVSNVGRTLRRGWDAQLNLQPSERWRAWLAYSRQKAQIVVADPSAPDTRGKEVENVPNWLLTGGVDYQASDRLKFSLWGNGQGDYYIDRANTLGRYGGYVIGNVSATWQVNPRNELSLQIKNVTDKLYVYGFFDSGISGFTPADGRGVYAAWNLTF</sequence>
<name>A0ABR6JLW6_9XANT</name>
<evidence type="ECO:0000256" key="5">
    <source>
        <dbReference type="ARBA" id="ARBA00022692"/>
    </source>
</evidence>
<comment type="similarity">
    <text evidence="2">Belongs to the TonB-dependent receptor family. Hemoglobin/haptoglobin binding protein subfamily.</text>
</comment>
<evidence type="ECO:0000256" key="1">
    <source>
        <dbReference type="ARBA" id="ARBA00004571"/>
    </source>
</evidence>
<keyword evidence="9 16" id="KW-0675">Receptor</keyword>
<keyword evidence="6 13" id="KW-0732">Signal</keyword>
<evidence type="ECO:0000256" key="2">
    <source>
        <dbReference type="ARBA" id="ARBA00008143"/>
    </source>
</evidence>
<evidence type="ECO:0000256" key="10">
    <source>
        <dbReference type="ARBA" id="ARBA00023237"/>
    </source>
</evidence>
<evidence type="ECO:0000256" key="7">
    <source>
        <dbReference type="ARBA" id="ARBA00023077"/>
    </source>
</evidence>
<dbReference type="SUPFAM" id="SSF56935">
    <property type="entry name" value="Porins"/>
    <property type="match status" value="1"/>
</dbReference>
<organism evidence="16 17">
    <name type="scientific">Xanthomonas cannabis</name>
    <dbReference type="NCBI Taxonomy" id="1885674"/>
    <lineage>
        <taxon>Bacteria</taxon>
        <taxon>Pseudomonadati</taxon>
        <taxon>Pseudomonadota</taxon>
        <taxon>Gammaproteobacteria</taxon>
        <taxon>Lysobacterales</taxon>
        <taxon>Lysobacteraceae</taxon>
        <taxon>Xanthomonas</taxon>
    </lineage>
</organism>
<dbReference type="InterPro" id="IPR036942">
    <property type="entry name" value="Beta-barrel_TonB_sf"/>
</dbReference>
<keyword evidence="4 11" id="KW-1134">Transmembrane beta strand</keyword>
<evidence type="ECO:0000256" key="3">
    <source>
        <dbReference type="ARBA" id="ARBA00022448"/>
    </source>
</evidence>
<proteinExistence type="inferred from homology"/>
<protein>
    <submittedName>
        <fullName evidence="16">Iron complex outermembrane receptor protein</fullName>
    </submittedName>
</protein>
<dbReference type="Pfam" id="PF07715">
    <property type="entry name" value="Plug"/>
    <property type="match status" value="1"/>
</dbReference>
<dbReference type="Gene3D" id="2.40.170.20">
    <property type="entry name" value="TonB-dependent receptor, beta-barrel domain"/>
    <property type="match status" value="1"/>
</dbReference>
<keyword evidence="10 11" id="KW-0998">Cell outer membrane</keyword>
<dbReference type="Pfam" id="PF00593">
    <property type="entry name" value="TonB_dep_Rec_b-barrel"/>
    <property type="match status" value="1"/>
</dbReference>
<evidence type="ECO:0000313" key="17">
    <source>
        <dbReference type="Proteomes" id="UP000554726"/>
    </source>
</evidence>
<dbReference type="InterPro" id="IPR012910">
    <property type="entry name" value="Plug_dom"/>
</dbReference>
<reference evidence="16 17" key="1">
    <citation type="submission" date="2020-08" db="EMBL/GenBank/DDBJ databases">
        <title>Studying the diversity of plant-associated saprophytic bacteria and their role in host health and plant-pathogen interactions.</title>
        <authorList>
            <person name="Potnis N."/>
        </authorList>
    </citation>
    <scope>NUCLEOTIDE SEQUENCE [LARGE SCALE GENOMIC DNA]</scope>
    <source>
        <strain evidence="16 17">F16</strain>
    </source>
</reference>
<evidence type="ECO:0000256" key="8">
    <source>
        <dbReference type="ARBA" id="ARBA00023136"/>
    </source>
</evidence>
<feature type="domain" description="TonB-dependent receptor-like beta-barrel" evidence="14">
    <location>
        <begin position="225"/>
        <end position="645"/>
    </location>
</feature>
<gene>
    <name evidence="16" type="ORF">FHR60_002473</name>
</gene>
<comment type="subcellular location">
    <subcellularLocation>
        <location evidence="1 11">Cell outer membrane</location>
        <topology evidence="1 11">Multi-pass membrane protein</topology>
    </subcellularLocation>
</comment>
<feature type="chain" id="PRO_5045281566" evidence="13">
    <location>
        <begin position="25"/>
        <end position="678"/>
    </location>
</feature>
<feature type="signal peptide" evidence="13">
    <location>
        <begin position="1"/>
        <end position="24"/>
    </location>
</feature>
<evidence type="ECO:0000256" key="11">
    <source>
        <dbReference type="PROSITE-ProRule" id="PRU01360"/>
    </source>
</evidence>
<evidence type="ECO:0000259" key="15">
    <source>
        <dbReference type="Pfam" id="PF07715"/>
    </source>
</evidence>
<comment type="caution">
    <text evidence="16">The sequence shown here is derived from an EMBL/GenBank/DDBJ whole genome shotgun (WGS) entry which is preliminary data.</text>
</comment>
<dbReference type="EMBL" id="JACHNS010000004">
    <property type="protein sequence ID" value="MBB4593789.1"/>
    <property type="molecule type" value="Genomic_DNA"/>
</dbReference>
<keyword evidence="3 11" id="KW-0813">Transport</keyword>
<dbReference type="InterPro" id="IPR000531">
    <property type="entry name" value="Beta-barrel_TonB"/>
</dbReference>
<evidence type="ECO:0000256" key="13">
    <source>
        <dbReference type="SAM" id="SignalP"/>
    </source>
</evidence>
<evidence type="ECO:0000256" key="6">
    <source>
        <dbReference type="ARBA" id="ARBA00022729"/>
    </source>
</evidence>
<dbReference type="InterPro" id="IPR037066">
    <property type="entry name" value="Plug_dom_sf"/>
</dbReference>
<dbReference type="PANTHER" id="PTHR30069">
    <property type="entry name" value="TONB-DEPENDENT OUTER MEMBRANE RECEPTOR"/>
    <property type="match status" value="1"/>
</dbReference>
<dbReference type="Proteomes" id="UP000554726">
    <property type="component" value="Unassembled WGS sequence"/>
</dbReference>
<keyword evidence="17" id="KW-1185">Reference proteome</keyword>
<dbReference type="PROSITE" id="PS52016">
    <property type="entry name" value="TONB_DEPENDENT_REC_3"/>
    <property type="match status" value="1"/>
</dbReference>
<keyword evidence="8 11" id="KW-0472">Membrane</keyword>
<keyword evidence="5 11" id="KW-0812">Transmembrane</keyword>
<evidence type="ECO:0000256" key="9">
    <source>
        <dbReference type="ARBA" id="ARBA00023170"/>
    </source>
</evidence>
<dbReference type="PANTHER" id="PTHR30069:SF29">
    <property type="entry name" value="HEMOGLOBIN AND HEMOGLOBIN-HAPTOGLOBIN-BINDING PROTEIN 1-RELATED"/>
    <property type="match status" value="1"/>
</dbReference>
<accession>A0ABR6JLW6</accession>
<dbReference type="InterPro" id="IPR039426">
    <property type="entry name" value="TonB-dep_rcpt-like"/>
</dbReference>